<organism evidence="3">
    <name type="scientific">freshwater metagenome</name>
    <dbReference type="NCBI Taxonomy" id="449393"/>
    <lineage>
        <taxon>unclassified sequences</taxon>
        <taxon>metagenomes</taxon>
        <taxon>ecological metagenomes</taxon>
    </lineage>
</organism>
<dbReference type="PANTHER" id="PTHR10907">
    <property type="entry name" value="REGUCALCIN"/>
    <property type="match status" value="1"/>
</dbReference>
<dbReference type="InterPro" id="IPR005511">
    <property type="entry name" value="SMP-30"/>
</dbReference>
<reference evidence="3" key="1">
    <citation type="submission" date="2020-05" db="EMBL/GenBank/DDBJ databases">
        <authorList>
            <person name="Chiriac C."/>
            <person name="Salcher M."/>
            <person name="Ghai R."/>
            <person name="Kavagutti S V."/>
        </authorList>
    </citation>
    <scope>NUCLEOTIDE SEQUENCE</scope>
</reference>
<dbReference type="GO" id="GO:0019853">
    <property type="term" value="P:L-ascorbic acid biosynthetic process"/>
    <property type="evidence" value="ECO:0007669"/>
    <property type="project" value="TreeGrafter"/>
</dbReference>
<protein>
    <submittedName>
        <fullName evidence="3">Unannotated protein</fullName>
    </submittedName>
</protein>
<name>A0A6J6RG41_9ZZZZ</name>
<dbReference type="EMBL" id="CAEZYP010000010">
    <property type="protein sequence ID" value="CAB4722950.1"/>
    <property type="molecule type" value="Genomic_DNA"/>
</dbReference>
<evidence type="ECO:0000256" key="1">
    <source>
        <dbReference type="ARBA" id="ARBA00008853"/>
    </source>
</evidence>
<evidence type="ECO:0000259" key="2">
    <source>
        <dbReference type="Pfam" id="PF08450"/>
    </source>
</evidence>
<dbReference type="AlphaFoldDB" id="A0A6J6RG41"/>
<comment type="similarity">
    <text evidence="1">Belongs to the SMP-30/CGR1 family.</text>
</comment>
<gene>
    <name evidence="3" type="ORF">UFOPK2735_00157</name>
</gene>
<feature type="domain" description="SMP-30/Gluconolactonase/LRE-like region" evidence="2">
    <location>
        <begin position="18"/>
        <end position="260"/>
    </location>
</feature>
<dbReference type="GO" id="GO:0005509">
    <property type="term" value="F:calcium ion binding"/>
    <property type="evidence" value="ECO:0007669"/>
    <property type="project" value="TreeGrafter"/>
</dbReference>
<accession>A0A6J6RG41</accession>
<dbReference type="InterPro" id="IPR011042">
    <property type="entry name" value="6-blade_b-propeller_TolB-like"/>
</dbReference>
<sequence>MAVTTLSVELFDERQCTLGEGPVSSGSSHSDVQWVDIEARKVLSRNLETDEFKEYSVPELIGFVIPTETGRSLLGTTSGPVLYDGKNFTPYASRTEVDVTPIRWNDAKVSPDGDLWLGSLALTEEAGYGSFYRLDGATKELKKFLSGTGISNGLAWSGDMNTFYYIDTLTFGIEAFDYHSREISNRRMVIPCDTKYGFPDGMCIDSEDGLWVAFYNGSAVRRYDTRNNYAMTHEISVPALRTTSCAFAGKNLDKLIITSAERNNPASTVSDGRTYICEPGFTGVATTLFAGA</sequence>
<dbReference type="SUPFAM" id="SSF63829">
    <property type="entry name" value="Calcium-dependent phosphotriesterase"/>
    <property type="match status" value="1"/>
</dbReference>
<dbReference type="PRINTS" id="PR01790">
    <property type="entry name" value="SMP30FAMILY"/>
</dbReference>
<dbReference type="Gene3D" id="2.120.10.30">
    <property type="entry name" value="TolB, C-terminal domain"/>
    <property type="match status" value="1"/>
</dbReference>
<proteinExistence type="inferred from homology"/>
<dbReference type="Pfam" id="PF08450">
    <property type="entry name" value="SGL"/>
    <property type="match status" value="1"/>
</dbReference>
<dbReference type="PANTHER" id="PTHR10907:SF47">
    <property type="entry name" value="REGUCALCIN"/>
    <property type="match status" value="1"/>
</dbReference>
<dbReference type="InterPro" id="IPR013658">
    <property type="entry name" value="SGL"/>
</dbReference>
<dbReference type="GO" id="GO:0004341">
    <property type="term" value="F:gluconolactonase activity"/>
    <property type="evidence" value="ECO:0007669"/>
    <property type="project" value="TreeGrafter"/>
</dbReference>
<evidence type="ECO:0000313" key="3">
    <source>
        <dbReference type="EMBL" id="CAB4722950.1"/>
    </source>
</evidence>